<feature type="domain" description="HTH asnC-type" evidence="5">
    <location>
        <begin position="11"/>
        <end position="51"/>
    </location>
</feature>
<dbReference type="SMART" id="SM00344">
    <property type="entry name" value="HTH_ASNC"/>
    <property type="match status" value="1"/>
</dbReference>
<feature type="domain" description="HTH asnC-type" evidence="5">
    <location>
        <begin position="183"/>
        <end position="223"/>
    </location>
</feature>
<dbReference type="InterPro" id="IPR011008">
    <property type="entry name" value="Dimeric_a/b-barrel"/>
</dbReference>
<evidence type="ECO:0000259" key="5">
    <source>
        <dbReference type="Pfam" id="PF13404"/>
    </source>
</evidence>
<evidence type="ECO:0000256" key="3">
    <source>
        <dbReference type="ARBA" id="ARBA00023163"/>
    </source>
</evidence>
<dbReference type="InterPro" id="IPR019888">
    <property type="entry name" value="Tscrpt_reg_AsnC-like"/>
</dbReference>
<dbReference type="InterPro" id="IPR036390">
    <property type="entry name" value="WH_DNA-bd_sf"/>
</dbReference>
<dbReference type="PRINTS" id="PR00033">
    <property type="entry name" value="HTHASNC"/>
</dbReference>
<dbReference type="SUPFAM" id="SSF54909">
    <property type="entry name" value="Dimeric alpha+beta barrel"/>
    <property type="match status" value="1"/>
</dbReference>
<dbReference type="SUPFAM" id="SSF46785">
    <property type="entry name" value="Winged helix' DNA-binding domain"/>
    <property type="match status" value="1"/>
</dbReference>
<evidence type="ECO:0000313" key="7">
    <source>
        <dbReference type="Proteomes" id="UP001210380"/>
    </source>
</evidence>
<dbReference type="InterPro" id="IPR000485">
    <property type="entry name" value="AsnC-type_HTH_dom"/>
</dbReference>
<keyword evidence="3" id="KW-0804">Transcription</keyword>
<evidence type="ECO:0000256" key="1">
    <source>
        <dbReference type="ARBA" id="ARBA00023015"/>
    </source>
</evidence>
<dbReference type="InterPro" id="IPR019887">
    <property type="entry name" value="Tscrpt_reg_AsnC/Lrp_C"/>
</dbReference>
<keyword evidence="7" id="KW-1185">Reference proteome</keyword>
<organism evidence="6 7">
    <name type="scientific">Saccharopolyspora oryzae</name>
    <dbReference type="NCBI Taxonomy" id="2997343"/>
    <lineage>
        <taxon>Bacteria</taxon>
        <taxon>Bacillati</taxon>
        <taxon>Actinomycetota</taxon>
        <taxon>Actinomycetes</taxon>
        <taxon>Pseudonocardiales</taxon>
        <taxon>Pseudonocardiaceae</taxon>
        <taxon>Saccharopolyspora</taxon>
    </lineage>
</organism>
<name>A0ABT4UQL8_9PSEU</name>
<gene>
    <name evidence="6" type="ORF">OU415_01125</name>
</gene>
<protein>
    <submittedName>
        <fullName evidence="6">AsnC family transcriptional regulator</fullName>
    </submittedName>
</protein>
<sequence length="349" mass="38324">MVVNAQESTVLSEFDMALINCLQVDPRATWRRVGDALGMDPVTAARRWQRLSDSGAAWVTGRPTGHQSPEACLAVVEVNCATARTSETAQLLARWPHVLSIEHTSGDHDLQILVAVADLASLSRFLLDELGAVPGIRSTRTHVVTKAHTQGDQWQLKMLDATQIARLTAENRPRPARTTRRLLDSADRNLVLCLGENGRMSLADLGRRTGLSLTTVRRRLDDLIAREIVTLRCDASQSMSGWPIALWLWCRIDPDDTETTTALVRGMAGLRVCMSTSGGDANLLLGIAARSMHEAPSVDSRLAGVAPRLRVLNQVMVLRFIKRMGRILDPAGRSAHIVPMDIWSDPIRA</sequence>
<dbReference type="PANTHER" id="PTHR30154:SF34">
    <property type="entry name" value="TRANSCRIPTIONAL REGULATOR AZLB"/>
    <property type="match status" value="1"/>
</dbReference>
<feature type="domain" description="Transcription regulator AsnC/Lrp ligand binding" evidence="4">
    <location>
        <begin position="76"/>
        <end position="146"/>
    </location>
</feature>
<dbReference type="InterPro" id="IPR036388">
    <property type="entry name" value="WH-like_DNA-bd_sf"/>
</dbReference>
<dbReference type="RefSeq" id="WP_270946583.1">
    <property type="nucleotide sequence ID" value="NZ_JAQGLA010000001.1"/>
</dbReference>
<dbReference type="Proteomes" id="UP001210380">
    <property type="component" value="Unassembled WGS sequence"/>
</dbReference>
<dbReference type="Pfam" id="PF13404">
    <property type="entry name" value="HTH_AsnC-type"/>
    <property type="match status" value="2"/>
</dbReference>
<evidence type="ECO:0000259" key="4">
    <source>
        <dbReference type="Pfam" id="PF01037"/>
    </source>
</evidence>
<accession>A0ABT4UQL8</accession>
<keyword evidence="2" id="KW-0238">DNA-binding</keyword>
<evidence type="ECO:0000313" key="6">
    <source>
        <dbReference type="EMBL" id="MDA3624015.1"/>
    </source>
</evidence>
<comment type="caution">
    <text evidence="6">The sequence shown here is derived from an EMBL/GenBank/DDBJ whole genome shotgun (WGS) entry which is preliminary data.</text>
</comment>
<dbReference type="Gene3D" id="3.30.70.920">
    <property type="match status" value="1"/>
</dbReference>
<dbReference type="PANTHER" id="PTHR30154">
    <property type="entry name" value="LEUCINE-RESPONSIVE REGULATORY PROTEIN"/>
    <property type="match status" value="1"/>
</dbReference>
<dbReference type="Pfam" id="PF01037">
    <property type="entry name" value="AsnC_trans_reg"/>
    <property type="match status" value="1"/>
</dbReference>
<dbReference type="EMBL" id="JAQGLA010000001">
    <property type="protein sequence ID" value="MDA3624015.1"/>
    <property type="molecule type" value="Genomic_DNA"/>
</dbReference>
<proteinExistence type="predicted"/>
<keyword evidence="1" id="KW-0805">Transcription regulation</keyword>
<dbReference type="Gene3D" id="1.10.10.10">
    <property type="entry name" value="Winged helix-like DNA-binding domain superfamily/Winged helix DNA-binding domain"/>
    <property type="match status" value="2"/>
</dbReference>
<evidence type="ECO:0000256" key="2">
    <source>
        <dbReference type="ARBA" id="ARBA00023125"/>
    </source>
</evidence>
<reference evidence="6 7" key="1">
    <citation type="submission" date="2022-11" db="EMBL/GenBank/DDBJ databases">
        <title>Draft genome sequence of Saccharopolyspora sp. WRP15-2 isolated from rhizosphere soils of wild rice in Thailand.</title>
        <authorList>
            <person name="Duangmal K."/>
            <person name="Kammanee S."/>
            <person name="Muangham S."/>
        </authorList>
    </citation>
    <scope>NUCLEOTIDE SEQUENCE [LARGE SCALE GENOMIC DNA]</scope>
    <source>
        <strain evidence="6 7">WRP15-2</strain>
    </source>
</reference>